<dbReference type="OrthoDB" id="425681at2759"/>
<dbReference type="GeneID" id="20324601"/>
<dbReference type="Proteomes" id="UP000054324">
    <property type="component" value="Unassembled WGS sequence"/>
</dbReference>
<dbReference type="RefSeq" id="XP_009175067.1">
    <property type="nucleotide sequence ID" value="XM_009176803.1"/>
</dbReference>
<dbReference type="CTD" id="20324601"/>
<accession>A0A074Z2J6</accession>
<organism evidence="1 2">
    <name type="scientific">Opisthorchis viverrini</name>
    <name type="common">Southeast Asian liver fluke</name>
    <dbReference type="NCBI Taxonomy" id="6198"/>
    <lineage>
        <taxon>Eukaryota</taxon>
        <taxon>Metazoa</taxon>
        <taxon>Spiralia</taxon>
        <taxon>Lophotrochozoa</taxon>
        <taxon>Platyhelminthes</taxon>
        <taxon>Trematoda</taxon>
        <taxon>Digenea</taxon>
        <taxon>Opisthorchiida</taxon>
        <taxon>Opisthorchiata</taxon>
        <taxon>Opisthorchiidae</taxon>
        <taxon>Opisthorchis</taxon>
    </lineage>
</organism>
<sequence>MDQSPTGCRMAGSGAMQPGPLPNVFALGCRVRTLLGTLELSRAACGGDALQRCLLSPFLFNFVIDEKMRRTLEDIHNPGVYIVPSKNLVADNVIFEESGRTQALVNKLANTATRFAKRIAPARLGHPGIISALLLPPNSIVTRRRKGIKGVLSPFLFNFDMLLEISLPVSETSGVEMLPGRSLSNIEYVDDIALLGSDFFQMQTILSNLNYSVARFGMRFTSAKCKVLLQDWVGSNPHLMLAGEPIDVVNKFVYLDSCMSCGGLVGYTNISRIGKTRVAFANLRHLWRRRDGSLSVKGGAYIACDPYCFVDQRLGSYAQKTYGRCQCLITGVSAALVRSGENIGLAILR</sequence>
<proteinExistence type="predicted"/>
<evidence type="ECO:0008006" key="3">
    <source>
        <dbReference type="Google" id="ProtNLM"/>
    </source>
</evidence>
<dbReference type="PANTHER" id="PTHR47027">
    <property type="entry name" value="REVERSE TRANSCRIPTASE DOMAIN-CONTAINING PROTEIN"/>
    <property type="match status" value="1"/>
</dbReference>
<protein>
    <recommendedName>
        <fullName evidence="3">Reverse transcriptase domain-containing protein</fullName>
    </recommendedName>
</protein>
<evidence type="ECO:0000313" key="1">
    <source>
        <dbReference type="EMBL" id="KER21178.1"/>
    </source>
</evidence>
<gene>
    <name evidence="1" type="ORF">T265_10433</name>
</gene>
<evidence type="ECO:0000313" key="2">
    <source>
        <dbReference type="Proteomes" id="UP000054324"/>
    </source>
</evidence>
<dbReference type="KEGG" id="ovi:T265_10433"/>
<dbReference type="PANTHER" id="PTHR47027:SF20">
    <property type="entry name" value="REVERSE TRANSCRIPTASE-LIKE PROTEIN WITH RNA-DIRECTED DNA POLYMERASE DOMAIN"/>
    <property type="match status" value="1"/>
</dbReference>
<keyword evidence="2" id="KW-1185">Reference proteome</keyword>
<dbReference type="EMBL" id="KL596987">
    <property type="protein sequence ID" value="KER21178.1"/>
    <property type="molecule type" value="Genomic_DNA"/>
</dbReference>
<reference evidence="1 2" key="1">
    <citation type="submission" date="2013-11" db="EMBL/GenBank/DDBJ databases">
        <title>Opisthorchis viverrini - life in the bile duct.</title>
        <authorList>
            <person name="Young N.D."/>
            <person name="Nagarajan N."/>
            <person name="Lin S.J."/>
            <person name="Korhonen P.K."/>
            <person name="Jex A.R."/>
            <person name="Hall R.S."/>
            <person name="Safavi-Hemami H."/>
            <person name="Kaewkong W."/>
            <person name="Bertrand D."/>
            <person name="Gao S."/>
            <person name="Seet Q."/>
            <person name="Wongkham S."/>
            <person name="Teh B.T."/>
            <person name="Wongkham C."/>
            <person name="Intapan P.M."/>
            <person name="Maleewong W."/>
            <person name="Yang X."/>
            <person name="Hu M."/>
            <person name="Wang Z."/>
            <person name="Hofmann A."/>
            <person name="Sternberg P.W."/>
            <person name="Tan P."/>
            <person name="Wang J."/>
            <person name="Gasser R.B."/>
        </authorList>
    </citation>
    <scope>NUCLEOTIDE SEQUENCE [LARGE SCALE GENOMIC DNA]</scope>
</reference>
<dbReference type="AlphaFoldDB" id="A0A074Z2J6"/>
<name>A0A074Z2J6_OPIVI</name>